<proteinExistence type="predicted"/>
<gene>
    <name evidence="1" type="ORF">MLD38_039342</name>
</gene>
<name>A0ACB9L1S0_9MYRT</name>
<evidence type="ECO:0000313" key="2">
    <source>
        <dbReference type="Proteomes" id="UP001057402"/>
    </source>
</evidence>
<dbReference type="Proteomes" id="UP001057402">
    <property type="component" value="Chromosome 12"/>
</dbReference>
<keyword evidence="2" id="KW-1185">Reference proteome</keyword>
<evidence type="ECO:0000313" key="1">
    <source>
        <dbReference type="EMBL" id="KAI4303746.1"/>
    </source>
</evidence>
<dbReference type="EMBL" id="CM042891">
    <property type="protein sequence ID" value="KAI4303746.1"/>
    <property type="molecule type" value="Genomic_DNA"/>
</dbReference>
<comment type="caution">
    <text evidence="1">The sequence shown here is derived from an EMBL/GenBank/DDBJ whole genome shotgun (WGS) entry which is preliminary data.</text>
</comment>
<sequence>MLSGDDDTNGLIDNMCCFMKPGVVLLAWTDGRADPLHEQSEKAYKVVELAERLPLLKRLGLSISSLFVYWKSLVG</sequence>
<organism evidence="1 2">
    <name type="scientific">Melastoma candidum</name>
    <dbReference type="NCBI Taxonomy" id="119954"/>
    <lineage>
        <taxon>Eukaryota</taxon>
        <taxon>Viridiplantae</taxon>
        <taxon>Streptophyta</taxon>
        <taxon>Embryophyta</taxon>
        <taxon>Tracheophyta</taxon>
        <taxon>Spermatophyta</taxon>
        <taxon>Magnoliopsida</taxon>
        <taxon>eudicotyledons</taxon>
        <taxon>Gunneridae</taxon>
        <taxon>Pentapetalae</taxon>
        <taxon>rosids</taxon>
        <taxon>malvids</taxon>
        <taxon>Myrtales</taxon>
        <taxon>Melastomataceae</taxon>
        <taxon>Melastomatoideae</taxon>
        <taxon>Melastomateae</taxon>
        <taxon>Melastoma</taxon>
    </lineage>
</organism>
<protein>
    <submittedName>
        <fullName evidence="1">Uncharacterized protein</fullName>
    </submittedName>
</protein>
<reference evidence="2" key="1">
    <citation type="journal article" date="2023" name="Front. Plant Sci.">
        <title>Chromosomal-level genome assembly of Melastoma candidum provides insights into trichome evolution.</title>
        <authorList>
            <person name="Zhong Y."/>
            <person name="Wu W."/>
            <person name="Sun C."/>
            <person name="Zou P."/>
            <person name="Liu Y."/>
            <person name="Dai S."/>
            <person name="Zhou R."/>
        </authorList>
    </citation>
    <scope>NUCLEOTIDE SEQUENCE [LARGE SCALE GENOMIC DNA]</scope>
</reference>
<accession>A0ACB9L1S0</accession>